<protein>
    <submittedName>
        <fullName evidence="2">General stress protein 26</fullName>
    </submittedName>
</protein>
<organism evidence="2 3">
    <name type="scientific">Chryseobacterium wanjuense</name>
    <dbReference type="NCBI Taxonomy" id="356305"/>
    <lineage>
        <taxon>Bacteria</taxon>
        <taxon>Pseudomonadati</taxon>
        <taxon>Bacteroidota</taxon>
        <taxon>Flavobacteriia</taxon>
        <taxon>Flavobacteriales</taxon>
        <taxon>Weeksellaceae</taxon>
        <taxon>Chryseobacterium group</taxon>
        <taxon>Chryseobacterium</taxon>
    </lineage>
</organism>
<dbReference type="OrthoDB" id="1432662at2"/>
<sequence>MSTENLTNQDAIKKIKELSENAKICMFCTELDVVPINSRPMTLQETDNEGNLWFISSDTSNKNFEIKDDRRVQLFFMNNGDYQYLSVYGDATIYKDRSTIEDKWSPMAKAWFEDGKDDPTVSIIRVAPKQTYYWDTKAGKLVSLFNFVANAVTGNTTDNSDGVEGNATV</sequence>
<dbReference type="PANTHER" id="PTHR34818:SF1">
    <property type="entry name" value="PROTEIN BLI-3"/>
    <property type="match status" value="1"/>
</dbReference>
<dbReference type="SUPFAM" id="SSF50475">
    <property type="entry name" value="FMN-binding split barrel"/>
    <property type="match status" value="1"/>
</dbReference>
<evidence type="ECO:0000259" key="1">
    <source>
        <dbReference type="Pfam" id="PF16242"/>
    </source>
</evidence>
<proteinExistence type="predicted"/>
<evidence type="ECO:0000313" key="3">
    <source>
        <dbReference type="Proteomes" id="UP000199469"/>
    </source>
</evidence>
<reference evidence="3" key="1">
    <citation type="submission" date="2016-10" db="EMBL/GenBank/DDBJ databases">
        <authorList>
            <person name="Varghese N."/>
            <person name="Submissions S."/>
        </authorList>
    </citation>
    <scope>NUCLEOTIDE SEQUENCE [LARGE SCALE GENOMIC DNA]</scope>
    <source>
        <strain evidence="3">DSM 17724</strain>
    </source>
</reference>
<name>A0A1I0PQ13_9FLAO</name>
<feature type="domain" description="General stress protein FMN-binding split barrel" evidence="1">
    <location>
        <begin position="10"/>
        <end position="158"/>
    </location>
</feature>
<dbReference type="InterPro" id="IPR012349">
    <property type="entry name" value="Split_barrel_FMN-bd"/>
</dbReference>
<dbReference type="InterPro" id="IPR052917">
    <property type="entry name" value="Stress-Dev_Protein"/>
</dbReference>
<evidence type="ECO:0000313" key="2">
    <source>
        <dbReference type="EMBL" id="SEW16466.1"/>
    </source>
</evidence>
<accession>A0A1I0PQ13</accession>
<dbReference type="InterPro" id="IPR038725">
    <property type="entry name" value="YdaG_split_barrel_FMN-bd"/>
</dbReference>
<dbReference type="EMBL" id="FOIU01000001">
    <property type="protein sequence ID" value="SEW16466.1"/>
    <property type="molecule type" value="Genomic_DNA"/>
</dbReference>
<dbReference type="PANTHER" id="PTHR34818">
    <property type="entry name" value="PROTEIN BLI-3"/>
    <property type="match status" value="1"/>
</dbReference>
<dbReference type="STRING" id="356305.SAMN05421841_1344"/>
<gene>
    <name evidence="2" type="ORF">SAMN05421841_1344</name>
</gene>
<dbReference type="Pfam" id="PF16242">
    <property type="entry name" value="Pyrid_ox_like"/>
    <property type="match status" value="1"/>
</dbReference>
<keyword evidence="3" id="KW-1185">Reference proteome</keyword>
<dbReference type="AlphaFoldDB" id="A0A1I0PQ13"/>
<dbReference type="RefSeq" id="WP_089791227.1">
    <property type="nucleotide sequence ID" value="NZ_FOIU01000001.1"/>
</dbReference>
<dbReference type="Proteomes" id="UP000199469">
    <property type="component" value="Unassembled WGS sequence"/>
</dbReference>
<dbReference type="Gene3D" id="2.30.110.10">
    <property type="entry name" value="Electron Transport, Fmn-binding Protein, Chain A"/>
    <property type="match status" value="1"/>
</dbReference>